<evidence type="ECO:0000256" key="1">
    <source>
        <dbReference type="SAM" id="Phobius"/>
    </source>
</evidence>
<organism evidence="2 3">
    <name type="scientific">Bordetella hinzii</name>
    <dbReference type="NCBI Taxonomy" id="103855"/>
    <lineage>
        <taxon>Bacteria</taxon>
        <taxon>Pseudomonadati</taxon>
        <taxon>Pseudomonadota</taxon>
        <taxon>Betaproteobacteria</taxon>
        <taxon>Burkholderiales</taxon>
        <taxon>Alcaligenaceae</taxon>
        <taxon>Bordetella</taxon>
    </lineage>
</organism>
<feature type="transmembrane region" description="Helical" evidence="1">
    <location>
        <begin position="12"/>
        <end position="35"/>
    </location>
</feature>
<sequence length="146" mass="16185">MEPGTTGIESWMALKLALALGLPAVFAVIVGMLIMPPRTAWECFARTVCTVVSALVFAPVLAIALLSWRPALADAVLWLAHRTGPGEEPLFSLFYVLGPCMLLTGLPAWWVLGAYMRWMARMREQGILAWADDLRRFRQRRGGKEG</sequence>
<name>A0AAN1RXA9_9BORD</name>
<keyword evidence="1" id="KW-1133">Transmembrane helix</keyword>
<evidence type="ECO:0000313" key="2">
    <source>
        <dbReference type="EMBL" id="AZW17826.1"/>
    </source>
</evidence>
<accession>A0AAN1RXA9</accession>
<dbReference type="EMBL" id="CP024172">
    <property type="protein sequence ID" value="AZW17826.1"/>
    <property type="molecule type" value="Genomic_DNA"/>
</dbReference>
<feature type="transmembrane region" description="Helical" evidence="1">
    <location>
        <begin position="89"/>
        <end position="112"/>
    </location>
</feature>
<proteinExistence type="predicted"/>
<keyword evidence="1" id="KW-0472">Membrane</keyword>
<reference evidence="3" key="1">
    <citation type="submission" date="2017-10" db="EMBL/GenBank/DDBJ databases">
        <title>Whole genome sequencing of various Bordetella species.</title>
        <authorList>
            <person name="Weigand M.R."/>
            <person name="Loparev V."/>
            <person name="Peng Y."/>
            <person name="Bowden K.E."/>
            <person name="Tondella M.L."/>
            <person name="Williams M.M."/>
        </authorList>
    </citation>
    <scope>NUCLEOTIDE SEQUENCE [LARGE SCALE GENOMIC DNA]</scope>
    <source>
        <strain evidence="3">H720</strain>
    </source>
</reference>
<protein>
    <recommendedName>
        <fullName evidence="4">Phage-related membrane protein</fullName>
    </recommendedName>
</protein>
<gene>
    <name evidence="2" type="ORF">CS347_14180</name>
</gene>
<dbReference type="Proteomes" id="UP000282741">
    <property type="component" value="Chromosome"/>
</dbReference>
<dbReference type="AlphaFoldDB" id="A0AAN1RXA9"/>
<evidence type="ECO:0008006" key="4">
    <source>
        <dbReference type="Google" id="ProtNLM"/>
    </source>
</evidence>
<dbReference type="RefSeq" id="WP_029578817.1">
    <property type="nucleotide sequence ID" value="NZ_CP012077.1"/>
</dbReference>
<keyword evidence="1" id="KW-0812">Transmembrane</keyword>
<feature type="transmembrane region" description="Helical" evidence="1">
    <location>
        <begin position="47"/>
        <end position="69"/>
    </location>
</feature>
<evidence type="ECO:0000313" key="3">
    <source>
        <dbReference type="Proteomes" id="UP000282741"/>
    </source>
</evidence>